<dbReference type="PROSITE" id="PS50863">
    <property type="entry name" value="B3"/>
    <property type="match status" value="2"/>
</dbReference>
<dbReference type="OrthoDB" id="1091658at2759"/>
<name>A0A6I9TLJ4_SESIN</name>
<dbReference type="InParanoid" id="A0A6I9TLJ4"/>
<proteinExistence type="predicted"/>
<evidence type="ECO:0000259" key="8">
    <source>
        <dbReference type="PROSITE" id="PS50863"/>
    </source>
</evidence>
<gene>
    <name evidence="10" type="primary">LOC105166436</name>
</gene>
<comment type="subcellular location">
    <subcellularLocation>
        <location evidence="1">Nucleus</location>
    </subcellularLocation>
</comment>
<dbReference type="CDD" id="cd10017">
    <property type="entry name" value="B3_DNA"/>
    <property type="match status" value="2"/>
</dbReference>
<feature type="region of interest" description="Disordered" evidence="7">
    <location>
        <begin position="114"/>
        <end position="202"/>
    </location>
</feature>
<evidence type="ECO:0000256" key="4">
    <source>
        <dbReference type="ARBA" id="ARBA00023125"/>
    </source>
</evidence>
<dbReference type="RefSeq" id="XP_011084088.1">
    <property type="nucleotide sequence ID" value="XM_011085786.2"/>
</dbReference>
<evidence type="ECO:0000313" key="10">
    <source>
        <dbReference type="RefSeq" id="XP_011084088.1"/>
    </source>
</evidence>
<feature type="domain" description="TF-B3" evidence="8">
    <location>
        <begin position="8"/>
        <end position="101"/>
    </location>
</feature>
<dbReference type="Gene3D" id="2.40.330.10">
    <property type="entry name" value="DNA-binding pseudobarrel domain"/>
    <property type="match status" value="2"/>
</dbReference>
<dbReference type="GO" id="GO:0003677">
    <property type="term" value="F:DNA binding"/>
    <property type="evidence" value="ECO:0007669"/>
    <property type="project" value="UniProtKB-KW"/>
</dbReference>
<dbReference type="InterPro" id="IPR003340">
    <property type="entry name" value="B3_DNA-bd"/>
</dbReference>
<dbReference type="InterPro" id="IPR015300">
    <property type="entry name" value="DNA-bd_pseudobarrel_sf"/>
</dbReference>
<feature type="compositionally biased region" description="Acidic residues" evidence="7">
    <location>
        <begin position="144"/>
        <end position="161"/>
    </location>
</feature>
<dbReference type="Pfam" id="PF02362">
    <property type="entry name" value="B3"/>
    <property type="match status" value="2"/>
</dbReference>
<feature type="compositionally biased region" description="Acidic residues" evidence="7">
    <location>
        <begin position="124"/>
        <end position="136"/>
    </location>
</feature>
<protein>
    <submittedName>
        <fullName evidence="10">B3 domain-containing protein At5g66980</fullName>
    </submittedName>
</protein>
<accession>A0A6I9TLJ4</accession>
<dbReference type="SMART" id="SM01019">
    <property type="entry name" value="B3"/>
    <property type="match status" value="2"/>
</dbReference>
<evidence type="ECO:0000256" key="5">
    <source>
        <dbReference type="ARBA" id="ARBA00023163"/>
    </source>
</evidence>
<dbReference type="PANTHER" id="PTHR31674:SF62">
    <property type="entry name" value="B3 DOMAIN-CONTAINING PROTEIN REM14-RELATED"/>
    <property type="match status" value="1"/>
</dbReference>
<dbReference type="KEGG" id="sind:105166436"/>
<keyword evidence="9" id="KW-1185">Reference proteome</keyword>
<evidence type="ECO:0000313" key="9">
    <source>
        <dbReference type="Proteomes" id="UP000504604"/>
    </source>
</evidence>
<evidence type="ECO:0000256" key="3">
    <source>
        <dbReference type="ARBA" id="ARBA00023015"/>
    </source>
</evidence>
<dbReference type="PANTHER" id="PTHR31674">
    <property type="entry name" value="B3 DOMAIN-CONTAINING PROTEIN REM-LIKE 3-RELATED"/>
    <property type="match status" value="1"/>
</dbReference>
<feature type="domain" description="TF-B3" evidence="8">
    <location>
        <begin position="224"/>
        <end position="321"/>
    </location>
</feature>
<keyword evidence="5" id="KW-0804">Transcription</keyword>
<dbReference type="InterPro" id="IPR039218">
    <property type="entry name" value="REM_fam"/>
</dbReference>
<keyword evidence="6" id="KW-0539">Nucleus</keyword>
<dbReference type="AlphaFoldDB" id="A0A6I9TLJ4"/>
<organism evidence="9 10">
    <name type="scientific">Sesamum indicum</name>
    <name type="common">Oriental sesame</name>
    <name type="synonym">Sesamum orientale</name>
    <dbReference type="NCBI Taxonomy" id="4182"/>
    <lineage>
        <taxon>Eukaryota</taxon>
        <taxon>Viridiplantae</taxon>
        <taxon>Streptophyta</taxon>
        <taxon>Embryophyta</taxon>
        <taxon>Tracheophyta</taxon>
        <taxon>Spermatophyta</taxon>
        <taxon>Magnoliopsida</taxon>
        <taxon>eudicotyledons</taxon>
        <taxon>Gunneridae</taxon>
        <taxon>Pentapetalae</taxon>
        <taxon>asterids</taxon>
        <taxon>lamiids</taxon>
        <taxon>Lamiales</taxon>
        <taxon>Pedaliaceae</taxon>
        <taxon>Sesamum</taxon>
    </lineage>
</organism>
<keyword evidence="2" id="KW-0677">Repeat</keyword>
<keyword evidence="4" id="KW-0238">DNA-binding</keyword>
<keyword evidence="3" id="KW-0805">Transcription regulation</keyword>
<evidence type="ECO:0000256" key="2">
    <source>
        <dbReference type="ARBA" id="ARBA00022737"/>
    </source>
</evidence>
<evidence type="ECO:0000256" key="1">
    <source>
        <dbReference type="ARBA" id="ARBA00004123"/>
    </source>
</evidence>
<reference evidence="10" key="1">
    <citation type="submission" date="2025-08" db="UniProtKB">
        <authorList>
            <consortium name="RefSeq"/>
        </authorList>
    </citation>
    <scope>IDENTIFICATION</scope>
</reference>
<sequence length="323" mass="36838">MGTKSNRHAFFKFFSPETCANQLEIPSAFILSIQGALPNNAILRDKYSNSWHVNVAKVGDTFYLKDGWAKFVGDNFINRGDMLVFECYGKGLFSTKIYDSSGCEKKGVGAFRATNEETKAVMEEDKEDEGDDEEQEGTTKDSDEKEEEEGKDEDETNDNDDNYIVVSETDDEGEEEIRTSNVHAPIGKHGTSSNTSEKQSRCRRVPDIYGAEIFRTGLATYPKHPYFITKINPGRKGELYIPMDLIKVQNLNLPKEILLLDPSGRKWSARLKQWRDGRTYYRGGWRRLCKTNLIGDDDLCICEFIKRGERLCLNISFVRANRD</sequence>
<evidence type="ECO:0000256" key="6">
    <source>
        <dbReference type="ARBA" id="ARBA00023242"/>
    </source>
</evidence>
<dbReference type="GO" id="GO:0005634">
    <property type="term" value="C:nucleus"/>
    <property type="evidence" value="ECO:0007669"/>
    <property type="project" value="UniProtKB-SubCell"/>
</dbReference>
<evidence type="ECO:0000256" key="7">
    <source>
        <dbReference type="SAM" id="MobiDB-lite"/>
    </source>
</evidence>
<dbReference type="Proteomes" id="UP000504604">
    <property type="component" value="Linkage group LG7"/>
</dbReference>
<dbReference type="GeneID" id="105166436"/>
<feature type="compositionally biased region" description="Basic and acidic residues" evidence="7">
    <location>
        <begin position="114"/>
        <end position="123"/>
    </location>
</feature>
<dbReference type="SUPFAM" id="SSF101936">
    <property type="entry name" value="DNA-binding pseudobarrel domain"/>
    <property type="match status" value="2"/>
</dbReference>